<dbReference type="Gene3D" id="3.90.1210.10">
    <property type="entry name" value="Antifreeze-like/N-acetylneuraminic acid synthase C-terminal domain"/>
    <property type="match status" value="1"/>
</dbReference>
<keyword evidence="5" id="KW-1185">Reference proteome</keyword>
<dbReference type="EMBL" id="FTLX01000002">
    <property type="protein sequence ID" value="SIQ38469.1"/>
    <property type="molecule type" value="Genomic_DNA"/>
</dbReference>
<proteinExistence type="predicted"/>
<evidence type="ECO:0000259" key="1">
    <source>
        <dbReference type="PROSITE" id="PS50844"/>
    </source>
</evidence>
<dbReference type="CDD" id="cd11615">
    <property type="entry name" value="SAF_NeuB_like"/>
    <property type="match status" value="1"/>
</dbReference>
<dbReference type="InterPro" id="IPR051690">
    <property type="entry name" value="PseI-like"/>
</dbReference>
<feature type="domain" description="AFP-like" evidence="1">
    <location>
        <begin position="305"/>
        <end position="357"/>
    </location>
</feature>
<dbReference type="GO" id="GO:0047444">
    <property type="term" value="F:N-acylneuraminate-9-phosphate synthase activity"/>
    <property type="evidence" value="ECO:0007669"/>
    <property type="project" value="TreeGrafter"/>
</dbReference>
<dbReference type="Proteomes" id="UP000186385">
    <property type="component" value="Unassembled WGS sequence"/>
</dbReference>
<dbReference type="Gene3D" id="3.20.20.70">
    <property type="entry name" value="Aldolase class I"/>
    <property type="match status" value="1"/>
</dbReference>
<evidence type="ECO:0000313" key="3">
    <source>
        <dbReference type="EMBL" id="SIQ38469.1"/>
    </source>
</evidence>
<dbReference type="SUPFAM" id="SSF51569">
    <property type="entry name" value="Aldolase"/>
    <property type="match status" value="1"/>
</dbReference>
<dbReference type="GO" id="GO:0016051">
    <property type="term" value="P:carbohydrate biosynthetic process"/>
    <property type="evidence" value="ECO:0007669"/>
    <property type="project" value="InterPro"/>
</dbReference>
<dbReference type="AlphaFoldDB" id="A0A1N6SBN0"/>
<sequence length="357" mass="39960">MKAYIIAEAGVNHNGSFDLACVLVDAAKAAGAEAVKFQTFKAENLVTKSAKQAGYQVVNIGKEMSQFHMLKNLELSFDEFIRLKEYCDHQEIDFLSTPFDKESVDFLLDELHIEKVKIPSGELTNTPFIHYIATKQKPIILSTGMADMKDIHESLSFIAYGLAFPQKNINPKDVQAFYKTKEAKSVLQQYVTVLHCTTEYPTPLEEVNLRAIDYLKNELQVTVGFSDHSAGIYVPVAAVARGASVIEKHFTISRLLPGPDHRASLEPDELTEMVKAIRNVEESLGQTEKIPTKSEQKNRVAVRKSLIAAHPIKKGEVFSKENLLIKRPGSGMEPSLYWTLLGKEASKDYEPEELIDE</sequence>
<dbReference type="RefSeq" id="WP_045849663.1">
    <property type="nucleotide sequence ID" value="NZ_FTLX01000002.1"/>
</dbReference>
<organism evidence="3 4">
    <name type="scientific">Domibacillus enclensis</name>
    <dbReference type="NCBI Taxonomy" id="1017273"/>
    <lineage>
        <taxon>Bacteria</taxon>
        <taxon>Bacillati</taxon>
        <taxon>Bacillota</taxon>
        <taxon>Bacilli</taxon>
        <taxon>Bacillales</taxon>
        <taxon>Bacillaceae</taxon>
        <taxon>Domibacillus</taxon>
    </lineage>
</organism>
<dbReference type="InterPro" id="IPR036732">
    <property type="entry name" value="AFP_Neu5c_C_sf"/>
</dbReference>
<accession>A0A1N6SBN0</accession>
<dbReference type="NCBIfam" id="TIGR03569">
    <property type="entry name" value="NeuB_NnaB"/>
    <property type="match status" value="1"/>
</dbReference>
<dbReference type="PANTHER" id="PTHR42966:SF1">
    <property type="entry name" value="SIALIC ACID SYNTHASE"/>
    <property type="match status" value="1"/>
</dbReference>
<dbReference type="EMBL" id="MWSK01000002">
    <property type="protein sequence ID" value="OXS79275.1"/>
    <property type="molecule type" value="Genomic_DNA"/>
</dbReference>
<dbReference type="PROSITE" id="PS50844">
    <property type="entry name" value="AFP_LIKE"/>
    <property type="match status" value="1"/>
</dbReference>
<dbReference type="Pfam" id="PF03102">
    <property type="entry name" value="NeuB"/>
    <property type="match status" value="1"/>
</dbReference>
<dbReference type="InterPro" id="IPR013132">
    <property type="entry name" value="PseI/NeuA/B-like_N"/>
</dbReference>
<name>A0A1N6SBN0_9BACI</name>
<dbReference type="InterPro" id="IPR057736">
    <property type="entry name" value="SAF_PseI/NeuA/NeuB"/>
</dbReference>
<reference evidence="3 4" key="1">
    <citation type="submission" date="2017-01" db="EMBL/GenBank/DDBJ databases">
        <authorList>
            <person name="Mah S.A."/>
            <person name="Swanson W.J."/>
            <person name="Moy G.W."/>
            <person name="Vacquier V.D."/>
        </authorList>
    </citation>
    <scope>NUCLEOTIDE SEQUENCE [LARGE SCALE GENOMIC DNA]</scope>
    <source>
        <strain evidence="3 4">NIO-1016</strain>
    </source>
</reference>
<dbReference type="PANTHER" id="PTHR42966">
    <property type="entry name" value="N-ACETYLNEURAMINATE SYNTHASE"/>
    <property type="match status" value="1"/>
</dbReference>
<protein>
    <submittedName>
        <fullName evidence="3">N-acetylneuraminate synthase</fullName>
    </submittedName>
</protein>
<evidence type="ECO:0000313" key="4">
    <source>
        <dbReference type="Proteomes" id="UP000186385"/>
    </source>
</evidence>
<dbReference type="STRING" id="1017273.SAMN05443094_102375"/>
<dbReference type="OrthoDB" id="9814210at2"/>
<reference evidence="5" key="2">
    <citation type="submission" date="2017-03" db="EMBL/GenBank/DDBJ databases">
        <title>Bacillus sp. V-88(T) DSM27956, whole genome shotgun sequencing project.</title>
        <authorList>
            <person name="Dastager S.G."/>
            <person name="Neurgaonkar P.S."/>
            <person name="Dharne M.S."/>
        </authorList>
    </citation>
    <scope>NUCLEOTIDE SEQUENCE [LARGE SCALE GENOMIC DNA]</scope>
    <source>
        <strain evidence="5">DSM 25145</strain>
    </source>
</reference>
<dbReference type="Proteomes" id="UP000215545">
    <property type="component" value="Unassembled WGS sequence"/>
</dbReference>
<dbReference type="InterPro" id="IPR020007">
    <property type="entry name" value="NeuB/NeuA"/>
</dbReference>
<reference evidence="2" key="3">
    <citation type="submission" date="2017-03" db="EMBL/GenBank/DDBJ databases">
        <authorList>
            <person name="Dastager S.G."/>
            <person name="Neurgaonkar P.S."/>
            <person name="Dharne M.S."/>
        </authorList>
    </citation>
    <scope>NUCLEOTIDE SEQUENCE</scope>
    <source>
        <strain evidence="2">DSM 25145</strain>
    </source>
</reference>
<evidence type="ECO:0000313" key="2">
    <source>
        <dbReference type="EMBL" id="OXS79275.1"/>
    </source>
</evidence>
<evidence type="ECO:0000313" key="5">
    <source>
        <dbReference type="Proteomes" id="UP000215545"/>
    </source>
</evidence>
<dbReference type="InterPro" id="IPR006190">
    <property type="entry name" value="SAF_AFP_Neu5Ac"/>
</dbReference>
<dbReference type="InterPro" id="IPR013785">
    <property type="entry name" value="Aldolase_TIM"/>
</dbReference>
<dbReference type="SUPFAM" id="SSF51269">
    <property type="entry name" value="AFP III-like domain"/>
    <property type="match status" value="1"/>
</dbReference>
<gene>
    <name evidence="2" type="ORF">B1B05_05755</name>
    <name evidence="3" type="ORF">SAMN05443094_102375</name>
</gene>